<name>A0AAU9K7J2_9CILI</name>
<keyword evidence="3" id="KW-1185">Reference proteome</keyword>
<dbReference type="PANTHER" id="PTHR21575">
    <property type="entry name" value="PROTEIN HID1"/>
    <property type="match status" value="1"/>
</dbReference>
<evidence type="ECO:0000256" key="1">
    <source>
        <dbReference type="SAM" id="MobiDB-lite"/>
    </source>
</evidence>
<organism evidence="2 3">
    <name type="scientific">Blepharisma stoltei</name>
    <dbReference type="NCBI Taxonomy" id="1481888"/>
    <lineage>
        <taxon>Eukaryota</taxon>
        <taxon>Sar</taxon>
        <taxon>Alveolata</taxon>
        <taxon>Ciliophora</taxon>
        <taxon>Postciliodesmatophora</taxon>
        <taxon>Heterotrichea</taxon>
        <taxon>Heterotrichida</taxon>
        <taxon>Blepharismidae</taxon>
        <taxon>Blepharisma</taxon>
    </lineage>
</organism>
<dbReference type="GO" id="GO:0000138">
    <property type="term" value="C:Golgi trans cisterna"/>
    <property type="evidence" value="ECO:0007669"/>
    <property type="project" value="TreeGrafter"/>
</dbReference>
<reference evidence="2" key="1">
    <citation type="submission" date="2021-09" db="EMBL/GenBank/DDBJ databases">
        <authorList>
            <consortium name="AG Swart"/>
            <person name="Singh M."/>
            <person name="Singh A."/>
            <person name="Seah K."/>
            <person name="Emmerich C."/>
        </authorList>
    </citation>
    <scope>NUCLEOTIDE SEQUENCE</scope>
    <source>
        <strain evidence="2">ATCC30299</strain>
    </source>
</reference>
<feature type="compositionally biased region" description="Basic and acidic residues" evidence="1">
    <location>
        <begin position="566"/>
        <end position="584"/>
    </location>
</feature>
<dbReference type="AlphaFoldDB" id="A0AAU9K7J2"/>
<sequence>MGNTDSRTIFRDQIQHLLNENIPDSETEFWDMFFTLPVTSEDVFAMVLSDDVRKLIDDKPNNLYHIIEYSLIFMDEAWQQVEELNSNRMIAVNNAVRFLTRIVPFTLENQERTGFYEFWWGENPRAFRLLKACVGLMFTPLYSVVASLQRTSIDNFNQVELALLWKGGLLTPNIGEDVSTQMWDNRYELLRLLLACIGENMYEEMSKMSERVNPWLWLLCSQAIPFSAQLFYSIVNILISYDPYGMWNLPYASYWSSAVKERALQSSLDILVLMLEFVPPNDERLNKLKPHELRAKQLIETRQVTQGALFRNEMQLRLRDISKDEDFQKIITGFNKIVTTGIVAQNTYLPSSQKIVPCTEEILILLWLLIESNEKFYNYLIKSNAKELIVPIIYCILEKMESVSHYGLLCIITNILIKLSENRKFSVSLNAKYSGNLPVSFPNFNGTYADVLIITVGKIIQAGNQALEGIYPSLLIIITNISPYLKSLSVVSSQTIMRFFETFSLQRWLLASPTNHYLIFYVLEIIANLIQYQWQASSYLILYIIRKKDLFVKLNKLKLEEEENNKEETKKSEESKKSEEAGVEEEKIPENRIIGLLSERVEEKVVNSSILQSHVSAESDEIENTNTAQNLPSEEDWKPSQQWLASWKKKLPMAVPMICIQELLPELESYTLKNPKCQDKELIDLIQEEVLVGILPVPHPIVTRKYLNNPITRLWLSCSIWGIIYLKNQYMPLYDPKNIKMFSVQFE</sequence>
<dbReference type="EMBL" id="CAJZBQ010000056">
    <property type="protein sequence ID" value="CAG9333085.1"/>
    <property type="molecule type" value="Genomic_DNA"/>
</dbReference>
<protein>
    <submittedName>
        <fullName evidence="2">Uncharacterized protein</fullName>
    </submittedName>
</protein>
<evidence type="ECO:0000313" key="3">
    <source>
        <dbReference type="Proteomes" id="UP001162131"/>
    </source>
</evidence>
<comment type="caution">
    <text evidence="2">The sequence shown here is derived from an EMBL/GenBank/DDBJ whole genome shotgun (WGS) entry which is preliminary data.</text>
</comment>
<dbReference type="GO" id="GO:0016020">
    <property type="term" value="C:membrane"/>
    <property type="evidence" value="ECO:0007669"/>
    <property type="project" value="TreeGrafter"/>
</dbReference>
<dbReference type="Pfam" id="PF12722">
    <property type="entry name" value="Hid1"/>
    <property type="match status" value="1"/>
</dbReference>
<proteinExistence type="predicted"/>
<dbReference type="Proteomes" id="UP001162131">
    <property type="component" value="Unassembled WGS sequence"/>
</dbReference>
<accession>A0AAU9K7J2</accession>
<dbReference type="InterPro" id="IPR026705">
    <property type="entry name" value="Hid-1/Ecm30"/>
</dbReference>
<dbReference type="PANTHER" id="PTHR21575:SF12">
    <property type="entry name" value="PROTEIN HID1"/>
    <property type="match status" value="1"/>
</dbReference>
<feature type="region of interest" description="Disordered" evidence="1">
    <location>
        <begin position="562"/>
        <end position="584"/>
    </location>
</feature>
<evidence type="ECO:0000313" key="2">
    <source>
        <dbReference type="EMBL" id="CAG9333085.1"/>
    </source>
</evidence>
<gene>
    <name evidence="2" type="ORF">BSTOLATCC_MIC57905</name>
</gene>
<dbReference type="GO" id="GO:0005797">
    <property type="term" value="C:Golgi medial cisterna"/>
    <property type="evidence" value="ECO:0007669"/>
    <property type="project" value="TreeGrafter"/>
</dbReference>